<dbReference type="GO" id="GO:0005975">
    <property type="term" value="P:carbohydrate metabolic process"/>
    <property type="evidence" value="ECO:0007669"/>
    <property type="project" value="TreeGrafter"/>
</dbReference>
<protein>
    <submittedName>
        <fullName evidence="1">Citrate synthase (Si)</fullName>
        <ecNumber evidence="1">2.3.3.1</ecNumber>
    </submittedName>
</protein>
<sequence>MGDIQAPPGLAGVVVTDTILGGVRGEQGFYHYREFSATELASRRSLEDVWYLFQMGHLPDDIQAKDFATRVSAYRAIPRDVQNLIDAVARLGSGRAALAWVRTAASILGESLDIETWLGRPLQDVAHESERLIAALPTAIATGWRSQQGLGPVAPDPQLPLAADFLRMLTGTRPEADTARAFEQYLILTIDHGLNASTFAARSVASTGADIGAAVVAGIGSLSGPLHGGAPSLVLDMLQDIGSIDRARPWVRDRLASGEPVMGFGHR</sequence>
<dbReference type="PANTHER" id="PTHR11739:SF23">
    <property type="entry name" value="CITRATE SYNTHASE 2-RELATED"/>
    <property type="match status" value="1"/>
</dbReference>
<keyword evidence="1" id="KW-0808">Transferase</keyword>
<name>A0A3B0SUK4_9ZZZZ</name>
<gene>
    <name evidence="1" type="ORF">MNBD_ACTINO02-2368</name>
</gene>
<dbReference type="InterPro" id="IPR016142">
    <property type="entry name" value="Citrate_synth-like_lrg_a-sub"/>
</dbReference>
<accession>A0A3B0SUK4</accession>
<dbReference type="Pfam" id="PF00285">
    <property type="entry name" value="Citrate_synt"/>
    <property type="match status" value="1"/>
</dbReference>
<organism evidence="1">
    <name type="scientific">hydrothermal vent metagenome</name>
    <dbReference type="NCBI Taxonomy" id="652676"/>
    <lineage>
        <taxon>unclassified sequences</taxon>
        <taxon>metagenomes</taxon>
        <taxon>ecological metagenomes</taxon>
    </lineage>
</organism>
<dbReference type="GO" id="GO:0005829">
    <property type="term" value="C:cytosol"/>
    <property type="evidence" value="ECO:0007669"/>
    <property type="project" value="TreeGrafter"/>
</dbReference>
<dbReference type="InterPro" id="IPR002020">
    <property type="entry name" value="Citrate_synthase"/>
</dbReference>
<dbReference type="GO" id="GO:0006099">
    <property type="term" value="P:tricarboxylic acid cycle"/>
    <property type="evidence" value="ECO:0007669"/>
    <property type="project" value="TreeGrafter"/>
</dbReference>
<dbReference type="Gene3D" id="1.10.230.10">
    <property type="entry name" value="Cytochrome P450-Terp, domain 2"/>
    <property type="match status" value="1"/>
</dbReference>
<dbReference type="GO" id="GO:0036440">
    <property type="term" value="F:citrate synthase activity"/>
    <property type="evidence" value="ECO:0007669"/>
    <property type="project" value="UniProtKB-EC"/>
</dbReference>
<dbReference type="PANTHER" id="PTHR11739">
    <property type="entry name" value="CITRATE SYNTHASE"/>
    <property type="match status" value="1"/>
</dbReference>
<dbReference type="PRINTS" id="PR00143">
    <property type="entry name" value="CITRTSNTHASE"/>
</dbReference>
<dbReference type="EMBL" id="UOEK01000530">
    <property type="protein sequence ID" value="VAW09188.1"/>
    <property type="molecule type" value="Genomic_DNA"/>
</dbReference>
<dbReference type="InterPro" id="IPR036969">
    <property type="entry name" value="Citrate_synthase_sf"/>
</dbReference>
<dbReference type="SUPFAM" id="SSF48256">
    <property type="entry name" value="Citrate synthase"/>
    <property type="match status" value="1"/>
</dbReference>
<evidence type="ECO:0000313" key="1">
    <source>
        <dbReference type="EMBL" id="VAW09188.1"/>
    </source>
</evidence>
<dbReference type="EC" id="2.3.3.1" evidence="1"/>
<dbReference type="AlphaFoldDB" id="A0A3B0SUK4"/>
<feature type="non-terminal residue" evidence="1">
    <location>
        <position position="267"/>
    </location>
</feature>
<keyword evidence="1" id="KW-0012">Acyltransferase</keyword>
<dbReference type="Gene3D" id="1.10.580.10">
    <property type="entry name" value="Citrate Synthase, domain 1"/>
    <property type="match status" value="1"/>
</dbReference>
<proteinExistence type="predicted"/>
<reference evidence="1" key="1">
    <citation type="submission" date="2018-06" db="EMBL/GenBank/DDBJ databases">
        <authorList>
            <person name="Zhirakovskaya E."/>
        </authorList>
    </citation>
    <scope>NUCLEOTIDE SEQUENCE</scope>
</reference>
<dbReference type="InterPro" id="IPR016143">
    <property type="entry name" value="Citrate_synth-like_sm_a-sub"/>
</dbReference>